<dbReference type="KEGG" id="pmx:PERMA_0779"/>
<evidence type="ECO:0000259" key="1">
    <source>
        <dbReference type="Pfam" id="PF00535"/>
    </source>
</evidence>
<dbReference type="PaxDb" id="123214-PERMA_0779"/>
<dbReference type="RefSeq" id="WP_012675255.1">
    <property type="nucleotide sequence ID" value="NC_012440.1"/>
</dbReference>
<organism evidence="2 3">
    <name type="scientific">Persephonella marina (strain DSM 14350 / EX-H1)</name>
    <dbReference type="NCBI Taxonomy" id="123214"/>
    <lineage>
        <taxon>Bacteria</taxon>
        <taxon>Pseudomonadati</taxon>
        <taxon>Aquificota</taxon>
        <taxon>Aquificia</taxon>
        <taxon>Aquificales</taxon>
        <taxon>Hydrogenothermaceae</taxon>
        <taxon>Persephonella</taxon>
    </lineage>
</organism>
<dbReference type="SUPFAM" id="SSF53448">
    <property type="entry name" value="Nucleotide-diphospho-sugar transferases"/>
    <property type="match status" value="1"/>
</dbReference>
<keyword evidence="2" id="KW-0808">Transferase</keyword>
<dbReference type="EMBL" id="CP001230">
    <property type="protein sequence ID" value="ACO03016.1"/>
    <property type="molecule type" value="Genomic_DNA"/>
</dbReference>
<evidence type="ECO:0000313" key="3">
    <source>
        <dbReference type="Proteomes" id="UP000001366"/>
    </source>
</evidence>
<dbReference type="InterPro" id="IPR029044">
    <property type="entry name" value="Nucleotide-diphossugar_trans"/>
</dbReference>
<dbReference type="InterPro" id="IPR001173">
    <property type="entry name" value="Glyco_trans_2-like"/>
</dbReference>
<dbReference type="eggNOG" id="COG0463">
    <property type="taxonomic scope" value="Bacteria"/>
</dbReference>
<proteinExistence type="predicted"/>
<gene>
    <name evidence="2" type="ordered locus">PERMA_0779</name>
</gene>
<name>C0QPH0_PERMH</name>
<dbReference type="GO" id="GO:0016740">
    <property type="term" value="F:transferase activity"/>
    <property type="evidence" value="ECO:0007669"/>
    <property type="project" value="UniProtKB-KW"/>
</dbReference>
<keyword evidence="3" id="KW-1185">Reference proteome</keyword>
<dbReference type="HOGENOM" id="CLU_025996_0_3_0"/>
<dbReference type="OrthoDB" id="396512at2"/>
<dbReference type="Gene3D" id="3.90.550.10">
    <property type="entry name" value="Spore Coat Polysaccharide Biosynthesis Protein SpsA, Chain A"/>
    <property type="match status" value="1"/>
</dbReference>
<dbReference type="PANTHER" id="PTHR43685:SF2">
    <property type="entry name" value="GLYCOSYLTRANSFERASE 2-LIKE DOMAIN-CONTAINING PROTEIN"/>
    <property type="match status" value="1"/>
</dbReference>
<dbReference type="PANTHER" id="PTHR43685">
    <property type="entry name" value="GLYCOSYLTRANSFERASE"/>
    <property type="match status" value="1"/>
</dbReference>
<dbReference type="AlphaFoldDB" id="C0QPH0"/>
<sequence length="296" mass="34771">MEGLVSVVIPVYNGERFIKDAVNSAINQTYSDIEIVIVDDASKDRTEEIIFGSFNDLIGKKIHYYRNEKNMERAYSRNFGVSKAKGSFIFFLDYDDIWEKGYVSESVKYLQEYDIVYSFPRTFIDEKGKVIRRSTKKIPKTIEEILYSSMIGYPTATALRKEKFSGYKDKYIPREDWEFFLRSFKEGLKIKILDNDKVFMREHGGRTSRNPVFWRSTLKVYQDYINQIPDEYHHLFLFSIGEVCLRFGDLKTGWKLIIESLKKEPSLLADKRRLLSVLKRGFRIDRILKKGGSPSQ</sequence>
<accession>C0QPH0</accession>
<evidence type="ECO:0000313" key="2">
    <source>
        <dbReference type="EMBL" id="ACO03016.1"/>
    </source>
</evidence>
<dbReference type="CDD" id="cd00761">
    <property type="entry name" value="Glyco_tranf_GTA_type"/>
    <property type="match status" value="1"/>
</dbReference>
<dbReference type="InterPro" id="IPR050834">
    <property type="entry name" value="Glycosyltransf_2"/>
</dbReference>
<protein>
    <submittedName>
        <fullName evidence="2">Glycosyl transferase, family 2</fullName>
    </submittedName>
</protein>
<reference evidence="2 3" key="1">
    <citation type="journal article" date="2009" name="J. Bacteriol.">
        <title>Complete and draft genome sequences of six members of the Aquificales.</title>
        <authorList>
            <person name="Reysenbach A.L."/>
            <person name="Hamamura N."/>
            <person name="Podar M."/>
            <person name="Griffiths E."/>
            <person name="Ferreira S."/>
            <person name="Hochstein R."/>
            <person name="Heidelberg J."/>
            <person name="Johnson J."/>
            <person name="Mead D."/>
            <person name="Pohorille A."/>
            <person name="Sarmiento M."/>
            <person name="Schweighofer K."/>
            <person name="Seshadri R."/>
            <person name="Voytek M.A."/>
        </authorList>
    </citation>
    <scope>NUCLEOTIDE SEQUENCE [LARGE SCALE GENOMIC DNA]</scope>
    <source>
        <strain evidence="3">DSM 14350 / EX-H1</strain>
    </source>
</reference>
<dbReference type="CAZy" id="GT2">
    <property type="family name" value="Glycosyltransferase Family 2"/>
</dbReference>
<dbReference type="STRING" id="123214.PERMA_0779"/>
<dbReference type="Proteomes" id="UP000001366">
    <property type="component" value="Chromosome"/>
</dbReference>
<dbReference type="Pfam" id="PF00535">
    <property type="entry name" value="Glycos_transf_2"/>
    <property type="match status" value="1"/>
</dbReference>
<feature type="domain" description="Glycosyltransferase 2-like" evidence="1">
    <location>
        <begin position="6"/>
        <end position="164"/>
    </location>
</feature>